<dbReference type="InterPro" id="IPR000257">
    <property type="entry name" value="Uroporphyrinogen_deCOase"/>
</dbReference>
<dbReference type="EMBL" id="CP002360">
    <property type="protein sequence ID" value="AEE98088.1"/>
    <property type="molecule type" value="Genomic_DNA"/>
</dbReference>
<dbReference type="Pfam" id="PF01208">
    <property type="entry name" value="URO-D"/>
    <property type="match status" value="1"/>
</dbReference>
<dbReference type="SUPFAM" id="SSF51726">
    <property type="entry name" value="UROD/MetE-like"/>
    <property type="match status" value="1"/>
</dbReference>
<dbReference type="PANTHER" id="PTHR47099">
    <property type="entry name" value="METHYLCOBAMIDE:COM METHYLTRANSFERASE MTBA"/>
    <property type="match status" value="1"/>
</dbReference>
<dbReference type="Gene3D" id="3.20.20.210">
    <property type="match status" value="1"/>
</dbReference>
<dbReference type="InterPro" id="IPR052024">
    <property type="entry name" value="Methanogen_methyltrans"/>
</dbReference>
<proteinExistence type="predicted"/>
<evidence type="ECO:0000313" key="3">
    <source>
        <dbReference type="Proteomes" id="UP000008457"/>
    </source>
</evidence>
<dbReference type="AlphaFoldDB" id="F4A111"/>
<evidence type="ECO:0000313" key="2">
    <source>
        <dbReference type="EMBL" id="AEE98088.1"/>
    </source>
</evidence>
<organism evidence="2 3">
    <name type="scientific">Mahella australiensis (strain DSM 15567 / CIP 107919 / 50-1 BON)</name>
    <dbReference type="NCBI Taxonomy" id="697281"/>
    <lineage>
        <taxon>Bacteria</taxon>
        <taxon>Bacillati</taxon>
        <taxon>Bacillota</taxon>
        <taxon>Clostridia</taxon>
        <taxon>Thermoanaerobacterales</taxon>
        <taxon>Thermoanaerobacterales Family IV. Incertae Sedis</taxon>
        <taxon>Mahella</taxon>
    </lineage>
</organism>
<accession>F4A111</accession>
<keyword evidence="3" id="KW-1185">Reference proteome</keyword>
<dbReference type="eggNOG" id="COG0407">
    <property type="taxonomic scope" value="Bacteria"/>
</dbReference>
<evidence type="ECO:0000259" key="1">
    <source>
        <dbReference type="Pfam" id="PF01208"/>
    </source>
</evidence>
<dbReference type="OrthoDB" id="9780425at2"/>
<dbReference type="PANTHER" id="PTHR47099:SF1">
    <property type="entry name" value="METHYLCOBAMIDE:COM METHYLTRANSFERASE MTBA"/>
    <property type="match status" value="1"/>
</dbReference>
<dbReference type="InterPro" id="IPR038071">
    <property type="entry name" value="UROD/MetE-like_sf"/>
</dbReference>
<name>F4A111_MAHA5</name>
<dbReference type="GO" id="GO:0006779">
    <property type="term" value="P:porphyrin-containing compound biosynthetic process"/>
    <property type="evidence" value="ECO:0007669"/>
    <property type="project" value="InterPro"/>
</dbReference>
<gene>
    <name evidence="2" type="ordered locus">Mahau_2968</name>
</gene>
<dbReference type="Proteomes" id="UP000008457">
    <property type="component" value="Chromosome"/>
</dbReference>
<dbReference type="RefSeq" id="WP_013782499.1">
    <property type="nucleotide sequence ID" value="NC_015520.1"/>
</dbReference>
<dbReference type="GO" id="GO:0004853">
    <property type="term" value="F:uroporphyrinogen decarboxylase activity"/>
    <property type="evidence" value="ECO:0007669"/>
    <property type="project" value="InterPro"/>
</dbReference>
<protein>
    <recommendedName>
        <fullName evidence="1">Uroporphyrinogen decarboxylase (URO-D) domain-containing protein</fullName>
    </recommendedName>
</protein>
<dbReference type="KEGG" id="mas:Mahau_2968"/>
<reference evidence="3" key="1">
    <citation type="submission" date="2010-11" db="EMBL/GenBank/DDBJ databases">
        <title>The complete genome of Mahella australiensis DSM 15567.</title>
        <authorList>
            <consortium name="US DOE Joint Genome Institute (JGI-PGF)"/>
            <person name="Lucas S."/>
            <person name="Copeland A."/>
            <person name="Lapidus A."/>
            <person name="Bruce D."/>
            <person name="Goodwin L."/>
            <person name="Pitluck S."/>
            <person name="Kyrpides N."/>
            <person name="Mavromatis K."/>
            <person name="Pagani I."/>
            <person name="Ivanova N."/>
            <person name="Teshima H."/>
            <person name="Brettin T."/>
            <person name="Detter J.C."/>
            <person name="Han C."/>
            <person name="Tapia R."/>
            <person name="Land M."/>
            <person name="Hauser L."/>
            <person name="Markowitz V."/>
            <person name="Cheng J.-F."/>
            <person name="Hugenholtz P."/>
            <person name="Woyke T."/>
            <person name="Wu D."/>
            <person name="Spring S."/>
            <person name="Pukall R."/>
            <person name="Steenblock K."/>
            <person name="Schneider S."/>
            <person name="Klenk H.-P."/>
            <person name="Eisen J.A."/>
        </authorList>
    </citation>
    <scope>NUCLEOTIDE SEQUENCE [LARGE SCALE GENOMIC DNA]</scope>
    <source>
        <strain evidence="3">DSM 15567 / CIP 107919 / 50-1 BON</strain>
    </source>
</reference>
<reference evidence="2 3" key="2">
    <citation type="journal article" date="2011" name="Stand. Genomic Sci.">
        <title>Complete genome sequence of Mahella australiensis type strain (50-1 BON).</title>
        <authorList>
            <person name="Sikorski J."/>
            <person name="Teshima H."/>
            <person name="Nolan M."/>
            <person name="Lucas S."/>
            <person name="Hammon N."/>
            <person name="Deshpande S."/>
            <person name="Cheng J.F."/>
            <person name="Pitluck S."/>
            <person name="Liolios K."/>
            <person name="Pagani I."/>
            <person name="Ivanova N."/>
            <person name="Huntemann M."/>
            <person name="Mavromatis K."/>
            <person name="Ovchinikova G."/>
            <person name="Pati A."/>
            <person name="Tapia R."/>
            <person name="Han C."/>
            <person name="Goodwin L."/>
            <person name="Chen A."/>
            <person name="Palaniappan K."/>
            <person name="Land M."/>
            <person name="Hauser L."/>
            <person name="Ngatchou-Djao O.D."/>
            <person name="Rohde M."/>
            <person name="Pukall R."/>
            <person name="Spring S."/>
            <person name="Abt B."/>
            <person name="Goker M."/>
            <person name="Detter J.C."/>
            <person name="Woyke T."/>
            <person name="Bristow J."/>
            <person name="Markowitz V."/>
            <person name="Hugenholtz P."/>
            <person name="Eisen J.A."/>
            <person name="Kyrpides N.C."/>
            <person name="Klenk H.P."/>
            <person name="Lapidus A."/>
        </authorList>
    </citation>
    <scope>NUCLEOTIDE SEQUENCE [LARGE SCALE GENOMIC DNA]</scope>
    <source>
        <strain evidence="3">DSM 15567 / CIP 107919 / 50-1 BON</strain>
    </source>
</reference>
<dbReference type="STRING" id="697281.Mahau_2968"/>
<sequence>MNSRETMLKTLNCETADQIPVTPHWWGLYKFQLAGFLTGYDREAEAWSITGQELAEVDSLFYEKFHPDMFHLTTGAPKIKESEAIREEKRRIFEAVYKLESYSIIDEYIDSHYQDKEEIIKSGIFDHIQILSDKYKNECVLMLNEGNPISWILDPHGCVGFENGLISMIDKADKMEYLINKCYEAILPRMEALKEMGGDGYIGSETYCSADIMSPDMYRNLIFEAQKKFYTALDRMGLIPVVYFLGDINPLLDDIKQLGVKGLMVEESKKNFTLDIGSIYDRLEGQVCLFGNLDSVYILQKGSREDVVRETRRQISVCNRGSFVMANGCPISFNTPQNNILAMIETVHNEGRVR</sequence>
<dbReference type="HOGENOM" id="CLU_782569_0_0_9"/>
<feature type="domain" description="Uroporphyrinogen decarboxylase (URO-D)" evidence="1">
    <location>
        <begin position="124"/>
        <end position="349"/>
    </location>
</feature>